<feature type="domain" description="Peptidase C1A papain C-terminal" evidence="9">
    <location>
        <begin position="169"/>
        <end position="382"/>
    </location>
</feature>
<dbReference type="InterPro" id="IPR039417">
    <property type="entry name" value="Peptidase_C1A_papain-like"/>
</dbReference>
<feature type="domain" description="Cathepsin propeptide inhibitor" evidence="10">
    <location>
        <begin position="81"/>
        <end position="136"/>
    </location>
</feature>
<feature type="compositionally biased region" description="Polar residues" evidence="7">
    <location>
        <begin position="383"/>
        <end position="392"/>
    </location>
</feature>
<evidence type="ECO:0000313" key="11">
    <source>
        <dbReference type="EMBL" id="KAJ4779696.1"/>
    </source>
</evidence>
<feature type="region of interest" description="Disordered" evidence="7">
    <location>
        <begin position="383"/>
        <end position="403"/>
    </location>
</feature>
<keyword evidence="8" id="KW-0472">Membrane</keyword>
<dbReference type="GO" id="GO:0006508">
    <property type="term" value="P:proteolysis"/>
    <property type="evidence" value="ECO:0007669"/>
    <property type="project" value="UniProtKB-KW"/>
</dbReference>
<evidence type="ECO:0000256" key="8">
    <source>
        <dbReference type="SAM" id="Phobius"/>
    </source>
</evidence>
<dbReference type="InterPro" id="IPR025661">
    <property type="entry name" value="Pept_asp_AS"/>
</dbReference>
<dbReference type="SMART" id="SM00645">
    <property type="entry name" value="Pept_C1"/>
    <property type="match status" value="1"/>
</dbReference>
<dbReference type="Pfam" id="PF08246">
    <property type="entry name" value="Inhibitor_I29"/>
    <property type="match status" value="1"/>
</dbReference>
<sequence length="403" mass="44895">MLVIAHKQLTSTYFRLSLLKRTFHRHKLTQHLLTLSQYSITTMERTVFLIAIVLALSIIQSTAIPFTEKDLESEESLKALYERWISHHGLSRDLDDKAKRFNVFKDNVKYIHEFNKQGHSYELALNKFGAMTKEEFRSTYAGSKIDHHRIRRGEARGSDSFMYEKVKSVPASVDWRLKGAVNPVKNQGQCESCWSFSTIAAVEGINYIKTNKLVSLSEQQLVDCDREQDEGCNGGLMDYAFEYIKNNGGVTTEAAYPYTAQDGTCHSSNPVVTIDGHEKVPADDEKALLKAVANQPISVSIEASGRPFQFYSKGVFSGPCGTDLDHGVAVVGYGATADGTKYWIVRNSWGSNWGEGGYIRFKRDITAKTGLCGIAMDGSYPIKTSPNPVSTGDESDIIPLDEL</sequence>
<reference evidence="11" key="1">
    <citation type="submission" date="2022-08" db="EMBL/GenBank/DDBJ databases">
        <authorList>
            <person name="Marques A."/>
        </authorList>
    </citation>
    <scope>NUCLEOTIDE SEQUENCE</scope>
    <source>
        <strain evidence="11">RhyPub2mFocal</strain>
        <tissue evidence="11">Leaves</tissue>
    </source>
</reference>
<dbReference type="PROSITE" id="PS00640">
    <property type="entry name" value="THIOL_PROTEASE_ASN"/>
    <property type="match status" value="1"/>
</dbReference>
<dbReference type="EMBL" id="JAMFTS010000003">
    <property type="protein sequence ID" value="KAJ4779696.1"/>
    <property type="molecule type" value="Genomic_DNA"/>
</dbReference>
<dbReference type="InterPro" id="IPR013201">
    <property type="entry name" value="Prot_inhib_I29"/>
</dbReference>
<dbReference type="Gene3D" id="3.90.70.10">
    <property type="entry name" value="Cysteine proteinases"/>
    <property type="match status" value="1"/>
</dbReference>
<evidence type="ECO:0000256" key="4">
    <source>
        <dbReference type="ARBA" id="ARBA00022801"/>
    </source>
</evidence>
<dbReference type="PANTHER" id="PTHR12411">
    <property type="entry name" value="CYSTEINE PROTEASE FAMILY C1-RELATED"/>
    <property type="match status" value="1"/>
</dbReference>
<evidence type="ECO:0000256" key="1">
    <source>
        <dbReference type="ARBA" id="ARBA00008455"/>
    </source>
</evidence>
<dbReference type="PRINTS" id="PR00705">
    <property type="entry name" value="PAPAIN"/>
</dbReference>
<evidence type="ECO:0000256" key="5">
    <source>
        <dbReference type="ARBA" id="ARBA00022807"/>
    </source>
</evidence>
<dbReference type="PROSITE" id="PS00639">
    <property type="entry name" value="THIOL_PROTEASE_HIS"/>
    <property type="match status" value="1"/>
</dbReference>
<dbReference type="FunFam" id="3.90.70.10:FF:000023">
    <property type="entry name" value="Senescence-specific cysteine protease SAG39"/>
    <property type="match status" value="1"/>
</dbReference>
<dbReference type="Proteomes" id="UP001140206">
    <property type="component" value="Chromosome 3"/>
</dbReference>
<evidence type="ECO:0000256" key="3">
    <source>
        <dbReference type="ARBA" id="ARBA00022729"/>
    </source>
</evidence>
<name>A0AAV8ENG1_9POAL</name>
<comment type="caution">
    <text evidence="11">The sequence shown here is derived from an EMBL/GenBank/DDBJ whole genome shotgun (WGS) entry which is preliminary data.</text>
</comment>
<keyword evidence="3" id="KW-0732">Signal</keyword>
<protein>
    <recommendedName>
        <fullName evidence="13">Cysteine protease</fullName>
    </recommendedName>
</protein>
<comment type="similarity">
    <text evidence="1">Belongs to the peptidase C1 family.</text>
</comment>
<dbReference type="InterPro" id="IPR000169">
    <property type="entry name" value="Pept_cys_AS"/>
</dbReference>
<dbReference type="InterPro" id="IPR013128">
    <property type="entry name" value="Peptidase_C1A"/>
</dbReference>
<dbReference type="InterPro" id="IPR000668">
    <property type="entry name" value="Peptidase_C1A_C"/>
</dbReference>
<evidence type="ECO:0000313" key="12">
    <source>
        <dbReference type="Proteomes" id="UP001140206"/>
    </source>
</evidence>
<keyword evidence="6" id="KW-1015">Disulfide bond</keyword>
<dbReference type="InterPro" id="IPR025660">
    <property type="entry name" value="Pept_his_AS"/>
</dbReference>
<accession>A0AAV8ENG1</accession>
<feature type="transmembrane region" description="Helical" evidence="8">
    <location>
        <begin position="47"/>
        <end position="66"/>
    </location>
</feature>
<dbReference type="Pfam" id="PF00112">
    <property type="entry name" value="Peptidase_C1"/>
    <property type="match status" value="1"/>
</dbReference>
<dbReference type="CDD" id="cd02248">
    <property type="entry name" value="Peptidase_C1A"/>
    <property type="match status" value="1"/>
</dbReference>
<dbReference type="GO" id="GO:0008234">
    <property type="term" value="F:cysteine-type peptidase activity"/>
    <property type="evidence" value="ECO:0007669"/>
    <property type="project" value="UniProtKB-KW"/>
</dbReference>
<gene>
    <name evidence="11" type="ORF">LUZ62_063953</name>
</gene>
<keyword evidence="8" id="KW-0812">Transmembrane</keyword>
<feature type="compositionally biased region" description="Acidic residues" evidence="7">
    <location>
        <begin position="393"/>
        <end position="403"/>
    </location>
</feature>
<evidence type="ECO:0000259" key="9">
    <source>
        <dbReference type="SMART" id="SM00645"/>
    </source>
</evidence>
<evidence type="ECO:0000256" key="7">
    <source>
        <dbReference type="SAM" id="MobiDB-lite"/>
    </source>
</evidence>
<dbReference type="SMART" id="SM00848">
    <property type="entry name" value="Inhibitor_I29"/>
    <property type="match status" value="1"/>
</dbReference>
<dbReference type="AlphaFoldDB" id="A0AAV8ENG1"/>
<dbReference type="PROSITE" id="PS00139">
    <property type="entry name" value="THIOL_PROTEASE_CYS"/>
    <property type="match status" value="1"/>
</dbReference>
<evidence type="ECO:0000259" key="10">
    <source>
        <dbReference type="SMART" id="SM00848"/>
    </source>
</evidence>
<proteinExistence type="inferred from homology"/>
<dbReference type="InterPro" id="IPR038765">
    <property type="entry name" value="Papain-like_cys_pep_sf"/>
</dbReference>
<keyword evidence="8" id="KW-1133">Transmembrane helix</keyword>
<keyword evidence="12" id="KW-1185">Reference proteome</keyword>
<keyword evidence="2" id="KW-0645">Protease</keyword>
<keyword evidence="5" id="KW-0788">Thiol protease</keyword>
<evidence type="ECO:0008006" key="13">
    <source>
        <dbReference type="Google" id="ProtNLM"/>
    </source>
</evidence>
<organism evidence="11 12">
    <name type="scientific">Rhynchospora pubera</name>
    <dbReference type="NCBI Taxonomy" id="906938"/>
    <lineage>
        <taxon>Eukaryota</taxon>
        <taxon>Viridiplantae</taxon>
        <taxon>Streptophyta</taxon>
        <taxon>Embryophyta</taxon>
        <taxon>Tracheophyta</taxon>
        <taxon>Spermatophyta</taxon>
        <taxon>Magnoliopsida</taxon>
        <taxon>Liliopsida</taxon>
        <taxon>Poales</taxon>
        <taxon>Cyperaceae</taxon>
        <taxon>Cyperoideae</taxon>
        <taxon>Rhynchosporeae</taxon>
        <taxon>Rhynchospora</taxon>
    </lineage>
</organism>
<evidence type="ECO:0000256" key="2">
    <source>
        <dbReference type="ARBA" id="ARBA00022670"/>
    </source>
</evidence>
<keyword evidence="4" id="KW-0378">Hydrolase</keyword>
<evidence type="ECO:0000256" key="6">
    <source>
        <dbReference type="ARBA" id="ARBA00023157"/>
    </source>
</evidence>
<dbReference type="SUPFAM" id="SSF54001">
    <property type="entry name" value="Cysteine proteinases"/>
    <property type="match status" value="1"/>
</dbReference>